<evidence type="ECO:0000256" key="13">
    <source>
        <dbReference type="SAM" id="MobiDB-lite"/>
    </source>
</evidence>
<keyword evidence="8" id="KW-0969">Cilium</keyword>
<feature type="compositionally biased region" description="Basic and acidic residues" evidence="13">
    <location>
        <begin position="19"/>
        <end position="31"/>
    </location>
</feature>
<dbReference type="PANTHER" id="PTHR15487:SF4">
    <property type="entry name" value="ADP-RIBOSYLATION FACTOR-LIKE PROTEIN 2-BINDING PROTEIN"/>
    <property type="match status" value="1"/>
</dbReference>
<dbReference type="EMBL" id="HBGG01008805">
    <property type="protein sequence ID" value="CAD9202209.1"/>
    <property type="molecule type" value="Transcribed_RNA"/>
</dbReference>
<evidence type="ECO:0000256" key="12">
    <source>
        <dbReference type="ARBA" id="ARBA00023273"/>
    </source>
</evidence>
<evidence type="ECO:0000256" key="6">
    <source>
        <dbReference type="ARBA" id="ARBA00014849"/>
    </source>
</evidence>
<evidence type="ECO:0000256" key="10">
    <source>
        <dbReference type="ARBA" id="ARBA00023212"/>
    </source>
</evidence>
<feature type="region of interest" description="Disordered" evidence="13">
    <location>
        <begin position="1"/>
        <end position="45"/>
    </location>
</feature>
<dbReference type="AlphaFoldDB" id="A0A7S1SL90"/>
<dbReference type="PANTHER" id="PTHR15487">
    <property type="entry name" value="ADP-RIBOSYLATION FACTOR-LIKE PROTEIN 2-BINDING PROTEIN"/>
    <property type="match status" value="1"/>
</dbReference>
<evidence type="ECO:0000256" key="9">
    <source>
        <dbReference type="ARBA" id="ARBA00023128"/>
    </source>
</evidence>
<dbReference type="GO" id="GO:0005758">
    <property type="term" value="C:mitochondrial intermembrane space"/>
    <property type="evidence" value="ECO:0007669"/>
    <property type="project" value="UniProtKB-SubCell"/>
</dbReference>
<dbReference type="GO" id="GO:0051457">
    <property type="term" value="P:maintenance of protein location in nucleus"/>
    <property type="evidence" value="ECO:0007669"/>
    <property type="project" value="TreeGrafter"/>
</dbReference>
<feature type="domain" description="BART" evidence="14">
    <location>
        <begin position="82"/>
        <end position="193"/>
    </location>
</feature>
<gene>
    <name evidence="15" type="ORF">TCHU04912_LOCUS4442</name>
</gene>
<feature type="compositionally biased region" description="Basic and acidic residues" evidence="13">
    <location>
        <begin position="216"/>
        <end position="226"/>
    </location>
</feature>
<evidence type="ECO:0000256" key="8">
    <source>
        <dbReference type="ARBA" id="ARBA00023069"/>
    </source>
</evidence>
<proteinExistence type="inferred from homology"/>
<evidence type="ECO:0000313" key="15">
    <source>
        <dbReference type="EMBL" id="CAD9202209.1"/>
    </source>
</evidence>
<dbReference type="InterPro" id="IPR023379">
    <property type="entry name" value="BART_dom"/>
</dbReference>
<keyword evidence="9" id="KW-0496">Mitochondrion</keyword>
<keyword evidence="10" id="KW-0206">Cytoskeleton</keyword>
<name>A0A7S1SL90_9CHLO</name>
<feature type="region of interest" description="Disordered" evidence="13">
    <location>
        <begin position="212"/>
        <end position="235"/>
    </location>
</feature>
<evidence type="ECO:0000256" key="4">
    <source>
        <dbReference type="ARBA" id="ARBA00004569"/>
    </source>
</evidence>
<organism evidence="15">
    <name type="scientific">Tetraselmis chuii</name>
    <dbReference type="NCBI Taxonomy" id="63592"/>
    <lineage>
        <taxon>Eukaryota</taxon>
        <taxon>Viridiplantae</taxon>
        <taxon>Chlorophyta</taxon>
        <taxon>core chlorophytes</taxon>
        <taxon>Chlorodendrophyceae</taxon>
        <taxon>Chlorodendrales</taxon>
        <taxon>Chlorodendraceae</taxon>
        <taxon>Tetraselmis</taxon>
    </lineage>
</organism>
<keyword evidence="12" id="KW-0966">Cell projection</keyword>
<dbReference type="Pfam" id="PF11527">
    <property type="entry name" value="ARL2_Bind_BART"/>
    <property type="match status" value="1"/>
</dbReference>
<dbReference type="InterPro" id="IPR038849">
    <property type="entry name" value="ARL2BP"/>
</dbReference>
<accession>A0A7S1SL90</accession>
<comment type="subcellular location">
    <subcellularLocation>
        <location evidence="1">Cytoplasm</location>
        <location evidence="1">Cytoskeleton</location>
        <location evidence="1">Cilium basal body</location>
    </subcellularLocation>
    <subcellularLocation>
        <location evidence="3">Cytoplasm</location>
        <location evidence="3">Cytoskeleton</location>
        <location evidence="3">Microtubule organizing center</location>
        <location evidence="3">Centrosome</location>
    </subcellularLocation>
    <subcellularLocation>
        <location evidence="4">Mitochondrion intermembrane space</location>
    </subcellularLocation>
    <subcellularLocation>
        <location evidence="2">Nucleus</location>
    </subcellularLocation>
</comment>
<evidence type="ECO:0000256" key="5">
    <source>
        <dbReference type="ARBA" id="ARBA00009880"/>
    </source>
</evidence>
<evidence type="ECO:0000256" key="7">
    <source>
        <dbReference type="ARBA" id="ARBA00022490"/>
    </source>
</evidence>
<feature type="compositionally biased region" description="Basic and acidic residues" evidence="13">
    <location>
        <begin position="1"/>
        <end position="12"/>
    </location>
</feature>
<evidence type="ECO:0000256" key="1">
    <source>
        <dbReference type="ARBA" id="ARBA00004120"/>
    </source>
</evidence>
<dbReference type="InterPro" id="IPR042541">
    <property type="entry name" value="BART_sf"/>
</dbReference>
<comment type="similarity">
    <text evidence="5">Belongs to the ARL2BP family.</text>
</comment>
<evidence type="ECO:0000256" key="2">
    <source>
        <dbReference type="ARBA" id="ARBA00004123"/>
    </source>
</evidence>
<protein>
    <recommendedName>
        <fullName evidence="6">ADP-ribosylation factor-like protein 2-binding protein</fullName>
    </recommendedName>
</protein>
<sequence length="235" mass="26807">MAEIGRVTDEVRGLQLTEEQQHEEESKRPDGQQDSGAMVSMATQSFGEEIIAADPSFVPEGEDYEIDIHDDGGDQSPEDQRFDTIVGKLLDIMIEDDFEQKQEAFSSANCHHFEDSEENKLIYMDLFKEYTSQIETYLEQRLQEEVPGFDMEEFYEMLSTREDALVGEVFDMLLSLSDFDTFKDLMLSYKQEKANGSLLDINIRPMMLHVGDEEDGDHRPDLDDHLIVSPAGSGK</sequence>
<evidence type="ECO:0000256" key="11">
    <source>
        <dbReference type="ARBA" id="ARBA00023242"/>
    </source>
</evidence>
<keyword evidence="7" id="KW-0963">Cytoplasm</keyword>
<evidence type="ECO:0000259" key="14">
    <source>
        <dbReference type="Pfam" id="PF11527"/>
    </source>
</evidence>
<reference evidence="15" key="1">
    <citation type="submission" date="2021-01" db="EMBL/GenBank/DDBJ databases">
        <authorList>
            <person name="Corre E."/>
            <person name="Pelletier E."/>
            <person name="Niang G."/>
            <person name="Scheremetjew M."/>
            <person name="Finn R."/>
            <person name="Kale V."/>
            <person name="Holt S."/>
            <person name="Cochrane G."/>
            <person name="Meng A."/>
            <person name="Brown T."/>
            <person name="Cohen L."/>
        </authorList>
    </citation>
    <scope>NUCLEOTIDE SEQUENCE</scope>
    <source>
        <strain evidence="15">PLY429</strain>
    </source>
</reference>
<dbReference type="GO" id="GO:0005634">
    <property type="term" value="C:nucleus"/>
    <property type="evidence" value="ECO:0007669"/>
    <property type="project" value="UniProtKB-SubCell"/>
</dbReference>
<dbReference type="Gene3D" id="1.20.1520.10">
    <property type="entry name" value="ADP-ribosylation factor-like 2-binding protein, domain"/>
    <property type="match status" value="1"/>
</dbReference>
<evidence type="ECO:0000256" key="3">
    <source>
        <dbReference type="ARBA" id="ARBA00004300"/>
    </source>
</evidence>
<keyword evidence="11" id="KW-0539">Nucleus</keyword>